<dbReference type="AlphaFoldDB" id="A0A0P1I558"/>
<dbReference type="STRING" id="1715693.PH7735_01255"/>
<feature type="transmembrane region" description="Helical" evidence="8">
    <location>
        <begin position="336"/>
        <end position="354"/>
    </location>
</feature>
<sequence length="566" mass="63056">MNKTDFLILALLFAVGFALRTVGLDWGYFHGDERINDAARVLTGDLVPGQHFYPPLFNYINGVAFAGLFLVGKVAGWWADSSAFRDAYFTDPTVFYLTARGVTAAFGAAMSPLFYLLARTFSQPRLMAGVTAVLAGIAAPAITFSYIAKGDTPLAAATVLTILAFSLRVLHGQKRYDVLLGVAACLALSFKQSIVFLLVPLLVAHIVVLAPKMGWKGYLVSLGRSLAVIVVLWPILNIGIVLDLENFIGYQKIQMVMSIQNDASWQGGLRQWLALATHPHWGIGWVMLLGFLLYPAVVFSPIFRSQERQLHIALWAVVLVGMAITLFVVRERQPEHLWISFFVLMQFFAVFGLTEIAGHARNPLRLGAAGVLAASGIVSVVALIGLWEQARAVPMSHKVSDILHRHFADDRILSLPALDIPKHPMAQEIERKRIDRLAKKYEVVMPQEATPRPDETEEDALFWMSTPAVMFGLENATEDELREVIKPHAWPLQPEEWTLEYWANQGVTVFVVADLPYLLNETPSRLFRSFYAEINNTCERAYSVPAVKPLFLERDVVVFKCPAHPE</sequence>
<keyword evidence="7 8" id="KW-0472">Membrane</keyword>
<organism evidence="10 11">
    <name type="scientific">Shimia thalassica</name>
    <dbReference type="NCBI Taxonomy" id="1715693"/>
    <lineage>
        <taxon>Bacteria</taxon>
        <taxon>Pseudomonadati</taxon>
        <taxon>Pseudomonadota</taxon>
        <taxon>Alphaproteobacteria</taxon>
        <taxon>Rhodobacterales</taxon>
        <taxon>Roseobacteraceae</taxon>
    </lineage>
</organism>
<keyword evidence="5 8" id="KW-0812">Transmembrane</keyword>
<dbReference type="GO" id="GO:0000030">
    <property type="term" value="F:mannosyltransferase activity"/>
    <property type="evidence" value="ECO:0007669"/>
    <property type="project" value="InterPro"/>
</dbReference>
<evidence type="ECO:0000259" key="9">
    <source>
        <dbReference type="Pfam" id="PF02366"/>
    </source>
</evidence>
<evidence type="ECO:0000256" key="1">
    <source>
        <dbReference type="ARBA" id="ARBA00004651"/>
    </source>
</evidence>
<gene>
    <name evidence="10" type="ORF">PH7735_01255</name>
</gene>
<evidence type="ECO:0000256" key="3">
    <source>
        <dbReference type="ARBA" id="ARBA00022676"/>
    </source>
</evidence>
<dbReference type="GO" id="GO:0016763">
    <property type="term" value="F:pentosyltransferase activity"/>
    <property type="evidence" value="ECO:0007669"/>
    <property type="project" value="TreeGrafter"/>
</dbReference>
<accession>A0A0P1I558</accession>
<dbReference type="InterPro" id="IPR003342">
    <property type="entry name" value="ArnT-like_N"/>
</dbReference>
<dbReference type="InterPro" id="IPR050297">
    <property type="entry name" value="LipidA_mod_glycosyltrf_83"/>
</dbReference>
<proteinExistence type="predicted"/>
<dbReference type="RefSeq" id="WP_058310400.1">
    <property type="nucleotide sequence ID" value="NZ_CYTW01000001.1"/>
</dbReference>
<feature type="transmembrane region" description="Helical" evidence="8">
    <location>
        <begin position="366"/>
        <end position="387"/>
    </location>
</feature>
<keyword evidence="4 10" id="KW-0808">Transferase</keyword>
<feature type="transmembrane region" description="Helical" evidence="8">
    <location>
        <begin position="154"/>
        <end position="172"/>
    </location>
</feature>
<dbReference type="PANTHER" id="PTHR33908:SF11">
    <property type="entry name" value="MEMBRANE PROTEIN"/>
    <property type="match status" value="1"/>
</dbReference>
<feature type="transmembrane region" description="Helical" evidence="8">
    <location>
        <begin position="56"/>
        <end position="74"/>
    </location>
</feature>
<feature type="transmembrane region" description="Helical" evidence="8">
    <location>
        <begin position="126"/>
        <end position="147"/>
    </location>
</feature>
<keyword evidence="6 8" id="KW-1133">Transmembrane helix</keyword>
<keyword evidence="3 10" id="KW-0328">Glycosyltransferase</keyword>
<feature type="transmembrane region" description="Helical" evidence="8">
    <location>
        <begin position="282"/>
        <end position="303"/>
    </location>
</feature>
<dbReference type="Proteomes" id="UP000051870">
    <property type="component" value="Unassembled WGS sequence"/>
</dbReference>
<feature type="transmembrane region" description="Helical" evidence="8">
    <location>
        <begin position="222"/>
        <end position="242"/>
    </location>
</feature>
<evidence type="ECO:0000256" key="2">
    <source>
        <dbReference type="ARBA" id="ARBA00022475"/>
    </source>
</evidence>
<evidence type="ECO:0000256" key="4">
    <source>
        <dbReference type="ARBA" id="ARBA00022679"/>
    </source>
</evidence>
<protein>
    <submittedName>
        <fullName evidence="10">Dolichyl-phosphate-mannose-protein mannosyltransferase</fullName>
    </submittedName>
</protein>
<comment type="subcellular location">
    <subcellularLocation>
        <location evidence="1">Cell membrane</location>
        <topology evidence="1">Multi-pass membrane protein</topology>
    </subcellularLocation>
</comment>
<dbReference type="GO" id="GO:0006493">
    <property type="term" value="P:protein O-linked glycosylation"/>
    <property type="evidence" value="ECO:0007669"/>
    <property type="project" value="InterPro"/>
</dbReference>
<evidence type="ECO:0000256" key="8">
    <source>
        <dbReference type="SAM" id="Phobius"/>
    </source>
</evidence>
<keyword evidence="11" id="KW-1185">Reference proteome</keyword>
<evidence type="ECO:0000256" key="7">
    <source>
        <dbReference type="ARBA" id="ARBA00023136"/>
    </source>
</evidence>
<evidence type="ECO:0000313" key="10">
    <source>
        <dbReference type="EMBL" id="CUJ90483.1"/>
    </source>
</evidence>
<name>A0A0P1I558_9RHOB</name>
<feature type="domain" description="ArnT-like N-terminal" evidence="9">
    <location>
        <begin position="89"/>
        <end position="220"/>
    </location>
</feature>
<dbReference type="EMBL" id="CYTW01000001">
    <property type="protein sequence ID" value="CUJ90483.1"/>
    <property type="molecule type" value="Genomic_DNA"/>
</dbReference>
<feature type="transmembrane region" description="Helical" evidence="8">
    <location>
        <begin position="94"/>
        <end position="114"/>
    </location>
</feature>
<dbReference type="PANTHER" id="PTHR33908">
    <property type="entry name" value="MANNOSYLTRANSFERASE YKCB-RELATED"/>
    <property type="match status" value="1"/>
</dbReference>
<feature type="transmembrane region" description="Helical" evidence="8">
    <location>
        <begin position="310"/>
        <end position="330"/>
    </location>
</feature>
<dbReference type="Pfam" id="PF02366">
    <property type="entry name" value="PMT"/>
    <property type="match status" value="1"/>
</dbReference>
<dbReference type="GO" id="GO:0009103">
    <property type="term" value="P:lipopolysaccharide biosynthetic process"/>
    <property type="evidence" value="ECO:0007669"/>
    <property type="project" value="UniProtKB-ARBA"/>
</dbReference>
<dbReference type="GeneID" id="83880317"/>
<feature type="transmembrane region" description="Helical" evidence="8">
    <location>
        <begin position="178"/>
        <end position="210"/>
    </location>
</feature>
<keyword evidence="2" id="KW-1003">Cell membrane</keyword>
<evidence type="ECO:0000256" key="5">
    <source>
        <dbReference type="ARBA" id="ARBA00022692"/>
    </source>
</evidence>
<evidence type="ECO:0000313" key="11">
    <source>
        <dbReference type="Proteomes" id="UP000051870"/>
    </source>
</evidence>
<dbReference type="GO" id="GO:0005886">
    <property type="term" value="C:plasma membrane"/>
    <property type="evidence" value="ECO:0007669"/>
    <property type="project" value="UniProtKB-SubCell"/>
</dbReference>
<reference evidence="11" key="1">
    <citation type="submission" date="2015-09" db="EMBL/GenBank/DDBJ databases">
        <authorList>
            <person name="Rodrigo-Torres Lidia"/>
            <person name="Arahal R.David."/>
        </authorList>
    </citation>
    <scope>NUCLEOTIDE SEQUENCE [LARGE SCALE GENOMIC DNA]</scope>
    <source>
        <strain evidence="11">CECT 7735</strain>
    </source>
</reference>
<evidence type="ECO:0000256" key="6">
    <source>
        <dbReference type="ARBA" id="ARBA00022989"/>
    </source>
</evidence>